<dbReference type="Proteomes" id="UP000027138">
    <property type="component" value="Unassembled WGS sequence"/>
</dbReference>
<proteinExistence type="predicted"/>
<accession>A0A067JK21</accession>
<organism evidence="2 3">
    <name type="scientific">Jatropha curcas</name>
    <name type="common">Barbados nut</name>
    <dbReference type="NCBI Taxonomy" id="180498"/>
    <lineage>
        <taxon>Eukaryota</taxon>
        <taxon>Viridiplantae</taxon>
        <taxon>Streptophyta</taxon>
        <taxon>Embryophyta</taxon>
        <taxon>Tracheophyta</taxon>
        <taxon>Spermatophyta</taxon>
        <taxon>Magnoliopsida</taxon>
        <taxon>eudicotyledons</taxon>
        <taxon>Gunneridae</taxon>
        <taxon>Pentapetalae</taxon>
        <taxon>rosids</taxon>
        <taxon>fabids</taxon>
        <taxon>Malpighiales</taxon>
        <taxon>Euphorbiaceae</taxon>
        <taxon>Crotonoideae</taxon>
        <taxon>Jatropheae</taxon>
        <taxon>Jatropha</taxon>
    </lineage>
</organism>
<dbReference type="AlphaFoldDB" id="A0A067JK21"/>
<protein>
    <submittedName>
        <fullName evidence="2">Uncharacterized protein</fullName>
    </submittedName>
</protein>
<keyword evidence="3" id="KW-1185">Reference proteome</keyword>
<evidence type="ECO:0000313" key="2">
    <source>
        <dbReference type="EMBL" id="KDP20355.1"/>
    </source>
</evidence>
<feature type="compositionally biased region" description="Basic and acidic residues" evidence="1">
    <location>
        <begin position="28"/>
        <end position="42"/>
    </location>
</feature>
<sequence length="74" mass="8415">MPIWYLKRPGRREDRGTGPGIFFGGPELPEKPPERKTRKCADRCGGGGPPSRRYSPFWPINWPRGPQFDSLSLC</sequence>
<name>A0A067JK21_JATCU</name>
<reference evidence="2 3" key="1">
    <citation type="journal article" date="2014" name="PLoS ONE">
        <title>Global Analysis of Gene Expression Profiles in Physic Nut (Jatropha curcas L.) Seedlings Exposed to Salt Stress.</title>
        <authorList>
            <person name="Zhang L."/>
            <person name="Zhang C."/>
            <person name="Wu P."/>
            <person name="Chen Y."/>
            <person name="Li M."/>
            <person name="Jiang H."/>
            <person name="Wu G."/>
        </authorList>
    </citation>
    <scope>NUCLEOTIDE SEQUENCE [LARGE SCALE GENOMIC DNA]</scope>
    <source>
        <strain evidence="3">cv. GZQX0401</strain>
        <tissue evidence="2">Young leaves</tissue>
    </source>
</reference>
<feature type="region of interest" description="Disordered" evidence="1">
    <location>
        <begin position="1"/>
        <end position="52"/>
    </location>
</feature>
<evidence type="ECO:0000313" key="3">
    <source>
        <dbReference type="Proteomes" id="UP000027138"/>
    </source>
</evidence>
<gene>
    <name evidence="2" type="ORF">JCGZ_06851</name>
</gene>
<dbReference type="EMBL" id="KK916186">
    <property type="protein sequence ID" value="KDP20355.1"/>
    <property type="molecule type" value="Genomic_DNA"/>
</dbReference>
<evidence type="ECO:0000256" key="1">
    <source>
        <dbReference type="SAM" id="MobiDB-lite"/>
    </source>
</evidence>